<gene>
    <name evidence="1" type="ORF">PVAP13_2KG585700</name>
</gene>
<keyword evidence="2" id="KW-1185">Reference proteome</keyword>
<reference evidence="1" key="1">
    <citation type="submission" date="2020-05" db="EMBL/GenBank/DDBJ databases">
        <title>WGS assembly of Panicum virgatum.</title>
        <authorList>
            <person name="Lovell J.T."/>
            <person name="Jenkins J."/>
            <person name="Shu S."/>
            <person name="Juenger T.E."/>
            <person name="Schmutz J."/>
        </authorList>
    </citation>
    <scope>NUCLEOTIDE SEQUENCE</scope>
    <source>
        <strain evidence="1">AP13</strain>
    </source>
</reference>
<sequence length="84" mass="9212">MTIGIVGVLGKESSEYRTYGLSSGTNTIGVQNVVVSSETAAAAQNHLTCASSAPSKRSPSFISMHMRLYNTRFQRWRPRIVMAF</sequence>
<evidence type="ECO:0000313" key="2">
    <source>
        <dbReference type="Proteomes" id="UP000823388"/>
    </source>
</evidence>
<name>A0A8T0WDI1_PANVG</name>
<evidence type="ECO:0000313" key="1">
    <source>
        <dbReference type="EMBL" id="KAG2647611.1"/>
    </source>
</evidence>
<dbReference type="AlphaFoldDB" id="A0A8T0WDI1"/>
<protein>
    <submittedName>
        <fullName evidence="1">Uncharacterized protein</fullName>
    </submittedName>
</protein>
<dbReference type="Proteomes" id="UP000823388">
    <property type="component" value="Chromosome 2K"/>
</dbReference>
<proteinExistence type="predicted"/>
<comment type="caution">
    <text evidence="1">The sequence shown here is derived from an EMBL/GenBank/DDBJ whole genome shotgun (WGS) entry which is preliminary data.</text>
</comment>
<organism evidence="1 2">
    <name type="scientific">Panicum virgatum</name>
    <name type="common">Blackwell switchgrass</name>
    <dbReference type="NCBI Taxonomy" id="38727"/>
    <lineage>
        <taxon>Eukaryota</taxon>
        <taxon>Viridiplantae</taxon>
        <taxon>Streptophyta</taxon>
        <taxon>Embryophyta</taxon>
        <taxon>Tracheophyta</taxon>
        <taxon>Spermatophyta</taxon>
        <taxon>Magnoliopsida</taxon>
        <taxon>Liliopsida</taxon>
        <taxon>Poales</taxon>
        <taxon>Poaceae</taxon>
        <taxon>PACMAD clade</taxon>
        <taxon>Panicoideae</taxon>
        <taxon>Panicodae</taxon>
        <taxon>Paniceae</taxon>
        <taxon>Panicinae</taxon>
        <taxon>Panicum</taxon>
        <taxon>Panicum sect. Hiantes</taxon>
    </lineage>
</organism>
<accession>A0A8T0WDI1</accession>
<dbReference type="EMBL" id="CM029039">
    <property type="protein sequence ID" value="KAG2647611.1"/>
    <property type="molecule type" value="Genomic_DNA"/>
</dbReference>